<dbReference type="OrthoDB" id="2634326at2759"/>
<organism evidence="2 3">
    <name type="scientific">Scleroderma citrinum Foug A</name>
    <dbReference type="NCBI Taxonomy" id="1036808"/>
    <lineage>
        <taxon>Eukaryota</taxon>
        <taxon>Fungi</taxon>
        <taxon>Dikarya</taxon>
        <taxon>Basidiomycota</taxon>
        <taxon>Agaricomycotina</taxon>
        <taxon>Agaricomycetes</taxon>
        <taxon>Agaricomycetidae</taxon>
        <taxon>Boletales</taxon>
        <taxon>Sclerodermatineae</taxon>
        <taxon>Sclerodermataceae</taxon>
        <taxon>Scleroderma</taxon>
    </lineage>
</organism>
<dbReference type="InParanoid" id="A0A0C3DHL2"/>
<dbReference type="STRING" id="1036808.A0A0C3DHL2"/>
<feature type="transmembrane region" description="Helical" evidence="1">
    <location>
        <begin position="350"/>
        <end position="367"/>
    </location>
</feature>
<proteinExistence type="predicted"/>
<sequence>MKVVQTNAKLWEVPADRAIPPYAYSWNTALEDVDKDIRRVHANAPKIAYFFPHPFLLVRGESAEHKQRYLCNWLTSQSAWIVWVLISNTSPVIPCCWHDFLNTIPMISSNHWAWGPVGSRGRDTHSGCQLQASSDIFGPEFVRVTQAATSQVQFRDLMLNLDQIDDITKGKILWDLYKHNFRFELAVLDHLLVPQLWSDPDHSCLDKVCQIFPGNSQLTMCVEPFPTKNQGLASKELQEKCHYIEGFRVVLSSWPRFPTDLEASLLPSANSAHVWAVEKKLALFYMQSFFDNFGHPPIVPHLIPNHLPPPCYLWQCDRSLIFFLSSLLILFSFSLHSPTLLYLPLCSNQCFLCFSLSALCLSTFWPFRRSVPW</sequence>
<feature type="transmembrane region" description="Helical" evidence="1">
    <location>
        <begin position="320"/>
        <end position="343"/>
    </location>
</feature>
<keyword evidence="1" id="KW-0472">Membrane</keyword>
<reference evidence="3" key="2">
    <citation type="submission" date="2015-01" db="EMBL/GenBank/DDBJ databases">
        <title>Evolutionary Origins and Diversification of the Mycorrhizal Mutualists.</title>
        <authorList>
            <consortium name="DOE Joint Genome Institute"/>
            <consortium name="Mycorrhizal Genomics Consortium"/>
            <person name="Kohler A."/>
            <person name="Kuo A."/>
            <person name="Nagy L.G."/>
            <person name="Floudas D."/>
            <person name="Copeland A."/>
            <person name="Barry K.W."/>
            <person name="Cichocki N."/>
            <person name="Veneault-Fourrey C."/>
            <person name="LaButti K."/>
            <person name="Lindquist E.A."/>
            <person name="Lipzen A."/>
            <person name="Lundell T."/>
            <person name="Morin E."/>
            <person name="Murat C."/>
            <person name="Riley R."/>
            <person name="Ohm R."/>
            <person name="Sun H."/>
            <person name="Tunlid A."/>
            <person name="Henrissat B."/>
            <person name="Grigoriev I.V."/>
            <person name="Hibbett D.S."/>
            <person name="Martin F."/>
        </authorList>
    </citation>
    <scope>NUCLEOTIDE SEQUENCE [LARGE SCALE GENOMIC DNA]</scope>
    <source>
        <strain evidence="3">Foug A</strain>
    </source>
</reference>
<accession>A0A0C3DHL2</accession>
<evidence type="ECO:0000313" key="3">
    <source>
        <dbReference type="Proteomes" id="UP000053989"/>
    </source>
</evidence>
<reference evidence="2 3" key="1">
    <citation type="submission" date="2014-04" db="EMBL/GenBank/DDBJ databases">
        <authorList>
            <consortium name="DOE Joint Genome Institute"/>
            <person name="Kuo A."/>
            <person name="Kohler A."/>
            <person name="Nagy L.G."/>
            <person name="Floudas D."/>
            <person name="Copeland A."/>
            <person name="Barry K.W."/>
            <person name="Cichocki N."/>
            <person name="Veneault-Fourrey C."/>
            <person name="LaButti K."/>
            <person name="Lindquist E.A."/>
            <person name="Lipzen A."/>
            <person name="Lundell T."/>
            <person name="Morin E."/>
            <person name="Murat C."/>
            <person name="Sun H."/>
            <person name="Tunlid A."/>
            <person name="Henrissat B."/>
            <person name="Grigoriev I.V."/>
            <person name="Hibbett D.S."/>
            <person name="Martin F."/>
            <person name="Nordberg H.P."/>
            <person name="Cantor M.N."/>
            <person name="Hua S.X."/>
        </authorList>
    </citation>
    <scope>NUCLEOTIDE SEQUENCE [LARGE SCALE GENOMIC DNA]</scope>
    <source>
        <strain evidence="2 3">Foug A</strain>
    </source>
</reference>
<protein>
    <submittedName>
        <fullName evidence="2">Uncharacterized protein</fullName>
    </submittedName>
</protein>
<gene>
    <name evidence="2" type="ORF">SCLCIDRAFT_124894</name>
</gene>
<dbReference type="AlphaFoldDB" id="A0A0C3DHL2"/>
<dbReference type="HOGENOM" id="CLU_046162_1_0_1"/>
<evidence type="ECO:0000313" key="2">
    <source>
        <dbReference type="EMBL" id="KIM60175.1"/>
    </source>
</evidence>
<keyword evidence="1" id="KW-0812">Transmembrane</keyword>
<evidence type="ECO:0000256" key="1">
    <source>
        <dbReference type="SAM" id="Phobius"/>
    </source>
</evidence>
<keyword evidence="3" id="KW-1185">Reference proteome</keyword>
<keyword evidence="1" id="KW-1133">Transmembrane helix</keyword>
<dbReference type="EMBL" id="KN822065">
    <property type="protein sequence ID" value="KIM60175.1"/>
    <property type="molecule type" value="Genomic_DNA"/>
</dbReference>
<dbReference type="Proteomes" id="UP000053989">
    <property type="component" value="Unassembled WGS sequence"/>
</dbReference>
<name>A0A0C3DHL2_9AGAM</name>